<name>A0A8H5F419_9AGAR</name>
<proteinExistence type="predicted"/>
<sequence>MHLIDLLSPEPNQFISPRPLSSMPSPPLHLTTVLMSISGQGLAGVNQTLRFLLSVSGTLEYLELLNLAITYDLGLVDIDGIYMVNFTALHHIGFRIKCNDIDSSSGTIDLCSRLLLAAQLPSAISTITIGIQDMSRGLFMLMHNGRANTRSPNHFSNAVTWSQLDNALSNPSFVDLNAINFTIKSYMGHKREDFLSQFTDAQPNMQHILPGTYRLFSNKMKVTLESVVGKRAYERWACQDEFDEPFPSV</sequence>
<protein>
    <submittedName>
        <fullName evidence="1">Uncharacterized protein</fullName>
    </submittedName>
</protein>
<evidence type="ECO:0000313" key="1">
    <source>
        <dbReference type="EMBL" id="KAF5322871.1"/>
    </source>
</evidence>
<dbReference type="AlphaFoldDB" id="A0A8H5F419"/>
<dbReference type="EMBL" id="JAACJJ010000028">
    <property type="protein sequence ID" value="KAF5322871.1"/>
    <property type="molecule type" value="Genomic_DNA"/>
</dbReference>
<dbReference type="Proteomes" id="UP000567179">
    <property type="component" value="Unassembled WGS sequence"/>
</dbReference>
<accession>A0A8H5F419</accession>
<keyword evidence="2" id="KW-1185">Reference proteome</keyword>
<reference evidence="1 2" key="1">
    <citation type="journal article" date="2020" name="ISME J.">
        <title>Uncovering the hidden diversity of litter-decomposition mechanisms in mushroom-forming fungi.</title>
        <authorList>
            <person name="Floudas D."/>
            <person name="Bentzer J."/>
            <person name="Ahren D."/>
            <person name="Johansson T."/>
            <person name="Persson P."/>
            <person name="Tunlid A."/>
        </authorList>
    </citation>
    <scope>NUCLEOTIDE SEQUENCE [LARGE SCALE GENOMIC DNA]</scope>
    <source>
        <strain evidence="1 2">CBS 101986</strain>
    </source>
</reference>
<comment type="caution">
    <text evidence="1">The sequence shown here is derived from an EMBL/GenBank/DDBJ whole genome shotgun (WGS) entry which is preliminary data.</text>
</comment>
<gene>
    <name evidence="1" type="ORF">D9619_001248</name>
</gene>
<evidence type="ECO:0000313" key="2">
    <source>
        <dbReference type="Proteomes" id="UP000567179"/>
    </source>
</evidence>
<organism evidence="1 2">
    <name type="scientific">Psilocybe cf. subviscida</name>
    <dbReference type="NCBI Taxonomy" id="2480587"/>
    <lineage>
        <taxon>Eukaryota</taxon>
        <taxon>Fungi</taxon>
        <taxon>Dikarya</taxon>
        <taxon>Basidiomycota</taxon>
        <taxon>Agaricomycotina</taxon>
        <taxon>Agaricomycetes</taxon>
        <taxon>Agaricomycetidae</taxon>
        <taxon>Agaricales</taxon>
        <taxon>Agaricineae</taxon>
        <taxon>Strophariaceae</taxon>
        <taxon>Psilocybe</taxon>
    </lineage>
</organism>